<organism evidence="5 6">
    <name type="scientific">Deinococcus radiophilus</name>
    <dbReference type="NCBI Taxonomy" id="32062"/>
    <lineage>
        <taxon>Bacteria</taxon>
        <taxon>Thermotogati</taxon>
        <taxon>Deinococcota</taxon>
        <taxon>Deinococci</taxon>
        <taxon>Deinococcales</taxon>
        <taxon>Deinococcaceae</taxon>
        <taxon>Deinococcus</taxon>
    </lineage>
</organism>
<dbReference type="Pfam" id="PF00111">
    <property type="entry name" value="Fer2"/>
    <property type="match status" value="1"/>
</dbReference>
<feature type="domain" description="2Fe-2S ferredoxin-type" evidence="4">
    <location>
        <begin position="2"/>
        <end position="95"/>
    </location>
</feature>
<evidence type="ECO:0000256" key="2">
    <source>
        <dbReference type="ARBA" id="ARBA00022827"/>
    </source>
</evidence>
<dbReference type="InterPro" id="IPR036010">
    <property type="entry name" value="2Fe-2S_ferredoxin-like_sf"/>
</dbReference>
<keyword evidence="6" id="KW-1185">Reference proteome</keyword>
<dbReference type="EMBL" id="RXPE01000002">
    <property type="protein sequence ID" value="RTR30327.1"/>
    <property type="molecule type" value="Genomic_DNA"/>
</dbReference>
<dbReference type="PANTHER" id="PTHR43644:SF1">
    <property type="entry name" value="NAD(P)H-FLAVIN REDUCTASE"/>
    <property type="match status" value="1"/>
</dbReference>
<evidence type="ECO:0000256" key="3">
    <source>
        <dbReference type="SAM" id="MobiDB-lite"/>
    </source>
</evidence>
<dbReference type="CDD" id="cd00207">
    <property type="entry name" value="fer2"/>
    <property type="match status" value="1"/>
</dbReference>
<dbReference type="InterPro" id="IPR001041">
    <property type="entry name" value="2Fe-2S_ferredoxin-type"/>
</dbReference>
<evidence type="ECO:0000313" key="5">
    <source>
        <dbReference type="EMBL" id="RTR30327.1"/>
    </source>
</evidence>
<dbReference type="Proteomes" id="UP000277766">
    <property type="component" value="Unassembled WGS sequence"/>
</dbReference>
<dbReference type="RefSeq" id="WP_126351108.1">
    <property type="nucleotide sequence ID" value="NZ_RXPE01000002.1"/>
</dbReference>
<protein>
    <submittedName>
        <fullName evidence="5">(2Fe-2S)-binding protein</fullName>
    </submittedName>
</protein>
<dbReference type="AlphaFoldDB" id="A0A431W4L4"/>
<evidence type="ECO:0000256" key="1">
    <source>
        <dbReference type="ARBA" id="ARBA00022630"/>
    </source>
</evidence>
<reference evidence="5 6" key="1">
    <citation type="submission" date="2018-12" db="EMBL/GenBank/DDBJ databases">
        <title>Deinococcus radiophilus ATCC 27603 genome sequencing and assembly.</title>
        <authorList>
            <person name="Maclea K.S."/>
            <person name="Maynard C.R."/>
        </authorList>
    </citation>
    <scope>NUCLEOTIDE SEQUENCE [LARGE SCALE GENOMIC DNA]</scope>
    <source>
        <strain evidence="5 6">ATCC 27603</strain>
    </source>
</reference>
<feature type="region of interest" description="Disordered" evidence="3">
    <location>
        <begin position="98"/>
        <end position="124"/>
    </location>
</feature>
<evidence type="ECO:0000259" key="4">
    <source>
        <dbReference type="PROSITE" id="PS51085"/>
    </source>
</evidence>
<proteinExistence type="predicted"/>
<dbReference type="PROSITE" id="PS51085">
    <property type="entry name" value="2FE2S_FER_2"/>
    <property type="match status" value="1"/>
</dbReference>
<dbReference type="Gene3D" id="3.10.20.30">
    <property type="match status" value="1"/>
</dbReference>
<comment type="caution">
    <text evidence="5">The sequence shown here is derived from an EMBL/GenBank/DDBJ whole genome shotgun (WGS) entry which is preliminary data.</text>
</comment>
<dbReference type="PANTHER" id="PTHR43644">
    <property type="entry name" value="NA(+)-TRANSLOCATING NADH-QUINONE REDUCTASE SUBUNIT"/>
    <property type="match status" value="1"/>
</dbReference>
<accession>A0A431W4L4</accession>
<evidence type="ECO:0000313" key="6">
    <source>
        <dbReference type="Proteomes" id="UP000277766"/>
    </source>
</evidence>
<dbReference type="InterPro" id="IPR012675">
    <property type="entry name" value="Beta-grasp_dom_sf"/>
</dbReference>
<name>A0A431W4L4_9DEIO</name>
<keyword evidence="1" id="KW-0285">Flavoprotein</keyword>
<gene>
    <name evidence="5" type="ORF">EJ104_02165</name>
</gene>
<keyword evidence="2" id="KW-0274">FAD</keyword>
<dbReference type="SUPFAM" id="SSF54292">
    <property type="entry name" value="2Fe-2S ferredoxin-like"/>
    <property type="match status" value="1"/>
</dbReference>
<dbReference type="OrthoDB" id="9810588at2"/>
<sequence>MSTITVNAEGFGQIEVPQGERLVLALERLGTGILHRCGGQARCTTCQVEFTLGEPQQMTQAERGKLEEKGLLGQVRLSCQIECQADMTVRVLQTEASTGLEAGKAPASSIEPEPQWVQQQEHNI</sequence>
<dbReference type="GO" id="GO:0051536">
    <property type="term" value="F:iron-sulfur cluster binding"/>
    <property type="evidence" value="ECO:0007669"/>
    <property type="project" value="InterPro"/>
</dbReference>